<comment type="caution">
    <text evidence="1">The sequence shown here is derived from an EMBL/GenBank/DDBJ whole genome shotgun (WGS) entry which is preliminary data.</text>
</comment>
<evidence type="ECO:0000313" key="2">
    <source>
        <dbReference type="Proteomes" id="UP001152604"/>
    </source>
</evidence>
<evidence type="ECO:0000313" key="1">
    <source>
        <dbReference type="EMBL" id="CAH2403607.1"/>
    </source>
</evidence>
<proteinExistence type="predicted"/>
<name>A0ABN8K2L5_9HYPH</name>
<dbReference type="Proteomes" id="UP001152604">
    <property type="component" value="Unassembled WGS sequence"/>
</dbReference>
<reference evidence="1" key="1">
    <citation type="submission" date="2022-03" db="EMBL/GenBank/DDBJ databases">
        <authorList>
            <person name="Brunel B."/>
        </authorList>
    </citation>
    <scope>NUCLEOTIDE SEQUENCE</scope>
    <source>
        <strain evidence="1">STM4922sample</strain>
    </source>
</reference>
<dbReference type="EMBL" id="CAKXZS010000025">
    <property type="protein sequence ID" value="CAH2403607.1"/>
    <property type="molecule type" value="Genomic_DNA"/>
</dbReference>
<sequence>MPSTTKCLNRKASPFAANQLVREFRSGKRPSSILPLFPVAAVEKVDQIVGLFDGHVDQRDSDLDNRLPREHIDDVPRAFRCLLNVVALRHGV</sequence>
<gene>
    <name evidence="1" type="ORF">MES4922_310011</name>
</gene>
<organism evidence="1 2">
    <name type="scientific">Mesorhizobium ventifaucium</name>
    <dbReference type="NCBI Taxonomy" id="666020"/>
    <lineage>
        <taxon>Bacteria</taxon>
        <taxon>Pseudomonadati</taxon>
        <taxon>Pseudomonadota</taxon>
        <taxon>Alphaproteobacteria</taxon>
        <taxon>Hyphomicrobiales</taxon>
        <taxon>Phyllobacteriaceae</taxon>
        <taxon>Mesorhizobium</taxon>
    </lineage>
</organism>
<protein>
    <submittedName>
        <fullName evidence="1">Uncharacterized protein</fullName>
    </submittedName>
</protein>
<keyword evidence="2" id="KW-1185">Reference proteome</keyword>
<accession>A0ABN8K2L5</accession>